<dbReference type="Proteomes" id="UP000309997">
    <property type="component" value="Unassembled WGS sequence"/>
</dbReference>
<evidence type="ECO:0000313" key="2">
    <source>
        <dbReference type="Proteomes" id="UP000309997"/>
    </source>
</evidence>
<name>A0ACC4AUX4_POPAL</name>
<proteinExistence type="predicted"/>
<protein>
    <submittedName>
        <fullName evidence="1">Uncharacterized protein</fullName>
    </submittedName>
</protein>
<comment type="caution">
    <text evidence="1">The sequence shown here is derived from an EMBL/GenBank/DDBJ whole genome shotgun (WGS) entry which is preliminary data.</text>
</comment>
<gene>
    <name evidence="1" type="ORF">D5086_027266</name>
</gene>
<keyword evidence="2" id="KW-1185">Reference proteome</keyword>
<sequence>MIMMSSGGYSEILDSLIKSCKEFDLNNGNGNENSNNNDRRVVFELLIDGYKKKGLFDEAVSFFLGAKRNGFVVGLLCCNGLLSDLLKANKLELFWRFYNGMLEANVLHDVYTYTHLINAHFRAGNAKEGKRLLFEMKEKGSSPSLVTYNVVIGGLCRAGEVDEAFELKKLMDKKGLVADVFTYSILIDGFGKQKRCTEAKLMLEEMFSKGLKPDHVAYTALIDGFMRQGDSGEAFRVKEEMLARGVKLNLFTYNALVKGVCKFGDMEKANALLNEMIMVGIKPDTQTYNNMIEGYLKEQNTSRVKDLLSEMKKRNLVPTAYTCGMIINGLCRHGSIEDASRVFEIMVSLGVKPNAVIYTTLIKGFLKEAEQFFVDMQKRNLMPNTLTYTALLSGYNMAGRRSEMFALFEEMIAKDIEPDGVTWSVMIDAHLKEGDYVKTLKLVDDMLNKGGKMDGAARVLKSMVRFKWVPDSTELNDLINVEQDSTDSEYAGDFLKQMAWEVASQFHGIMNLSNIFQELSDGLRQQRLPKQGFGWRVWRERNANYRHHRGTLNTSGIATVFHEDKAAKIHAETLPDLFIMNNATGSCLNLEDRPQTLARGTFSRQITNVLSKCDDTLKPSFGGRTTGNHKDQHCSYVDSAIDATTKHSGRKWPRDLQPNQRHYIKLSTLEVTKQDTENYPNLWFNCRKLFFGGTGRP</sequence>
<evidence type="ECO:0000313" key="1">
    <source>
        <dbReference type="EMBL" id="KAL3570017.1"/>
    </source>
</evidence>
<organism evidence="1 2">
    <name type="scientific">Populus alba</name>
    <name type="common">White poplar</name>
    <dbReference type="NCBI Taxonomy" id="43335"/>
    <lineage>
        <taxon>Eukaryota</taxon>
        <taxon>Viridiplantae</taxon>
        <taxon>Streptophyta</taxon>
        <taxon>Embryophyta</taxon>
        <taxon>Tracheophyta</taxon>
        <taxon>Spermatophyta</taxon>
        <taxon>Magnoliopsida</taxon>
        <taxon>eudicotyledons</taxon>
        <taxon>Gunneridae</taxon>
        <taxon>Pentapetalae</taxon>
        <taxon>rosids</taxon>
        <taxon>fabids</taxon>
        <taxon>Malpighiales</taxon>
        <taxon>Salicaceae</taxon>
        <taxon>Saliceae</taxon>
        <taxon>Populus</taxon>
    </lineage>
</organism>
<accession>A0ACC4AUX4</accession>
<reference evidence="1 2" key="1">
    <citation type="journal article" date="2024" name="Plant Biotechnol. J.">
        <title>Genome and CRISPR/Cas9 system of a widespread forest tree (Populus alba) in the world.</title>
        <authorList>
            <person name="Liu Y.J."/>
            <person name="Jiang P.F."/>
            <person name="Han X.M."/>
            <person name="Li X.Y."/>
            <person name="Wang H.M."/>
            <person name="Wang Y.J."/>
            <person name="Wang X.X."/>
            <person name="Zeng Q.Y."/>
        </authorList>
    </citation>
    <scope>NUCLEOTIDE SEQUENCE [LARGE SCALE GENOMIC DNA]</scope>
    <source>
        <strain evidence="2">cv. PAL-ZL1</strain>
    </source>
</reference>
<dbReference type="EMBL" id="RCHU02000015">
    <property type="protein sequence ID" value="KAL3570017.1"/>
    <property type="molecule type" value="Genomic_DNA"/>
</dbReference>